<dbReference type="Pfam" id="PF14413">
    <property type="entry name" value="Thg1C"/>
    <property type="match status" value="1"/>
</dbReference>
<dbReference type="Proteomes" id="UP000323000">
    <property type="component" value="Chromosome 6"/>
</dbReference>
<dbReference type="InterPro" id="IPR007537">
    <property type="entry name" value="tRNAHis_GuaTrfase_Thg1"/>
</dbReference>
<dbReference type="GO" id="GO:0008193">
    <property type="term" value="F:tRNA guanylyltransferase activity"/>
    <property type="evidence" value="ECO:0007669"/>
    <property type="project" value="InterPro"/>
</dbReference>
<dbReference type="Gene3D" id="3.30.70.3000">
    <property type="match status" value="1"/>
</dbReference>
<feature type="domain" description="Thg1 C-terminal" evidence="1">
    <location>
        <begin position="68"/>
        <end position="144"/>
    </location>
</feature>
<keyword evidence="3" id="KW-1185">Reference proteome</keyword>
<dbReference type="EMBL" id="VAHF01000006">
    <property type="protein sequence ID" value="TXG60584.1"/>
    <property type="molecule type" value="Genomic_DNA"/>
</dbReference>
<evidence type="ECO:0000313" key="2">
    <source>
        <dbReference type="EMBL" id="TXG60584.1"/>
    </source>
</evidence>
<reference evidence="3" key="1">
    <citation type="journal article" date="2019" name="Gigascience">
        <title>De novo genome assembly of the endangered Acer yangbiense, a plant species with extremely small populations endemic to Yunnan Province, China.</title>
        <authorList>
            <person name="Yang J."/>
            <person name="Wariss H.M."/>
            <person name="Tao L."/>
            <person name="Zhang R."/>
            <person name="Yun Q."/>
            <person name="Hollingsworth P."/>
            <person name="Dao Z."/>
            <person name="Luo G."/>
            <person name="Guo H."/>
            <person name="Ma Y."/>
            <person name="Sun W."/>
        </authorList>
    </citation>
    <scope>NUCLEOTIDE SEQUENCE [LARGE SCALE GENOMIC DNA]</scope>
    <source>
        <strain evidence="3">cv. Malutang</strain>
    </source>
</reference>
<evidence type="ECO:0000313" key="3">
    <source>
        <dbReference type="Proteomes" id="UP000323000"/>
    </source>
</evidence>
<dbReference type="PANTHER" id="PTHR12729:SF6">
    <property type="entry name" value="TRNA(HIS) GUANYLYLTRANSFERASE-RELATED"/>
    <property type="match status" value="1"/>
</dbReference>
<dbReference type="OrthoDB" id="62560at2759"/>
<gene>
    <name evidence="2" type="ORF">EZV62_015157</name>
</gene>
<dbReference type="InterPro" id="IPR038469">
    <property type="entry name" value="tRNAHis_GuaTrfase_Thg1_sf"/>
</dbReference>
<dbReference type="InterPro" id="IPR025845">
    <property type="entry name" value="Thg1_C_dom"/>
</dbReference>
<comment type="caution">
    <text evidence="2">The sequence shown here is derived from an EMBL/GenBank/DDBJ whole genome shotgun (WGS) entry which is preliminary data.</text>
</comment>
<sequence>MVIVMKTVSFSRRRLSFTRGEPAKYSLSLYHSSHLCMSQSGKSFSPKKELRYSPSFHARAICCASIEVLQAYLAWRQNDCHINNQYETCLGMLVKCGKTESEAQEILKGTQKQEKNELLFQQFGINYKKLPELFRQGSCVFKTEVISPPYHVKICRPFLYHKCFVLVSGRFHRISISLSKWIHDIF</sequence>
<dbReference type="GO" id="GO:0006400">
    <property type="term" value="P:tRNA modification"/>
    <property type="evidence" value="ECO:0007669"/>
    <property type="project" value="InterPro"/>
</dbReference>
<proteinExistence type="predicted"/>
<protein>
    <recommendedName>
        <fullName evidence="1">Thg1 C-terminal domain-containing protein</fullName>
    </recommendedName>
</protein>
<accession>A0A5C7HUX0</accession>
<dbReference type="PANTHER" id="PTHR12729">
    <property type="entry name" value="TRNA(HIS) GUANYLYLTRANSFERASE-RELATED"/>
    <property type="match status" value="1"/>
</dbReference>
<name>A0A5C7HUX0_9ROSI</name>
<dbReference type="GO" id="GO:0000287">
    <property type="term" value="F:magnesium ion binding"/>
    <property type="evidence" value="ECO:0007669"/>
    <property type="project" value="InterPro"/>
</dbReference>
<organism evidence="2 3">
    <name type="scientific">Acer yangbiense</name>
    <dbReference type="NCBI Taxonomy" id="1000413"/>
    <lineage>
        <taxon>Eukaryota</taxon>
        <taxon>Viridiplantae</taxon>
        <taxon>Streptophyta</taxon>
        <taxon>Embryophyta</taxon>
        <taxon>Tracheophyta</taxon>
        <taxon>Spermatophyta</taxon>
        <taxon>Magnoliopsida</taxon>
        <taxon>eudicotyledons</taxon>
        <taxon>Gunneridae</taxon>
        <taxon>Pentapetalae</taxon>
        <taxon>rosids</taxon>
        <taxon>malvids</taxon>
        <taxon>Sapindales</taxon>
        <taxon>Sapindaceae</taxon>
        <taxon>Hippocastanoideae</taxon>
        <taxon>Acereae</taxon>
        <taxon>Acer</taxon>
    </lineage>
</organism>
<dbReference type="AlphaFoldDB" id="A0A5C7HUX0"/>
<evidence type="ECO:0000259" key="1">
    <source>
        <dbReference type="Pfam" id="PF14413"/>
    </source>
</evidence>